<comment type="subcellular location">
    <subcellularLocation>
        <location evidence="1">Cell membrane</location>
        <topology evidence="1">Multi-pass membrane protein</topology>
    </subcellularLocation>
</comment>
<keyword evidence="17" id="KW-1185">Reference proteome</keyword>
<dbReference type="PROSITE" id="PS50262">
    <property type="entry name" value="G_PROTEIN_RECEP_F1_2"/>
    <property type="match status" value="2"/>
</dbReference>
<name>A0ABS2YMJ8_POLSP</name>
<dbReference type="PRINTS" id="PR00245">
    <property type="entry name" value="OLFACTORYR"/>
</dbReference>
<evidence type="ECO:0000256" key="2">
    <source>
        <dbReference type="ARBA" id="ARBA00022475"/>
    </source>
</evidence>
<dbReference type="InterPro" id="IPR000276">
    <property type="entry name" value="GPCR_Rhodpsn"/>
</dbReference>
<protein>
    <submittedName>
        <fullName evidence="16">O10G4 protein</fullName>
    </submittedName>
</protein>
<keyword evidence="4 13" id="KW-0812">Transmembrane</keyword>
<sequence>MELGWKMQIVSDSNHTSVAEYIFVGFPGVRQAPQLIGVMFLIIYLLTLLGNLFILYVIKKEEKLQTPMYIIICNLALSDLIYSTVISPKLIQSYLLDLNAIQFHVCFIQMYFLHFAGSVDSFMMLVMAIDRYVSICFPLRYPALITNKNAQILCTVAWILAAISPLPAVSFSAILPYCGPNKINHLYCENGLVTRLACTDTTFNIIFSVIVGCVVLIIPFFIILLSYLKIIITVLKIATSEGRKKAFYTCSTQLIVISIFFIPRLFVYIALVAGFYMPDVARVSLGVIYCLLPPLANPVIYTFRTKEIKHLTWGERDTGCISIMSDSNHTSVAEFIFVGFTGVRQAPQLIGVTFLIIYLMTLLGNLFILYVIKKEEKLQTPMYIIICNLALSDLIYSTVISPKLIQSYLLDSNAIQFHVCFLQMYFFHFAGSVDSFMMLVMAIDRYVSICFPLRYPTLITNKNAQILCIVAWIIGAISPLPAVSFSAILPFCGPNKINHLYCEHRLVASLACTDTTFNMFLAFIIALAGVYMPDVARASLGVIYCLLPPLANPVIYSFRTKEIKQFIFKLFKLKTIVPREDTMGTICA</sequence>
<keyword evidence="10 13" id="KW-0675">Receptor</keyword>
<dbReference type="CDD" id="cd13954">
    <property type="entry name" value="7tmA_OR"/>
    <property type="match status" value="1"/>
</dbReference>
<gene>
    <name evidence="16" type="primary">Or10g4_1</name>
    <name evidence="16" type="ORF">GTO93_0022124</name>
</gene>
<reference evidence="16" key="1">
    <citation type="journal article" date="2021" name="Cell">
        <title>Tracing the genetic footprints of vertebrate landing in non-teleost ray-finned fishes.</title>
        <authorList>
            <person name="Bi X."/>
            <person name="Wang K."/>
            <person name="Yang L."/>
            <person name="Pan H."/>
            <person name="Jiang H."/>
            <person name="Wei Q."/>
            <person name="Fang M."/>
            <person name="Yu H."/>
            <person name="Zhu C."/>
            <person name="Cai Y."/>
            <person name="He Y."/>
            <person name="Gan X."/>
            <person name="Zeng H."/>
            <person name="Yu D."/>
            <person name="Zhu Y."/>
            <person name="Jiang H."/>
            <person name="Qiu Q."/>
            <person name="Yang H."/>
            <person name="Zhang Y.E."/>
            <person name="Wang W."/>
            <person name="Zhu M."/>
            <person name="He S."/>
            <person name="Zhang G."/>
        </authorList>
    </citation>
    <scope>NUCLEOTIDE SEQUENCE</scope>
    <source>
        <strain evidence="16">Pddl_001</strain>
    </source>
</reference>
<feature type="transmembrane region" description="Helical" evidence="14">
    <location>
        <begin position="283"/>
        <end position="303"/>
    </location>
</feature>
<evidence type="ECO:0000313" key="16">
    <source>
        <dbReference type="EMBL" id="MBN3287167.1"/>
    </source>
</evidence>
<evidence type="ECO:0000313" key="17">
    <source>
        <dbReference type="Proteomes" id="UP001166093"/>
    </source>
</evidence>
<keyword evidence="3" id="KW-0716">Sensory transduction</keyword>
<evidence type="ECO:0000256" key="1">
    <source>
        <dbReference type="ARBA" id="ARBA00004651"/>
    </source>
</evidence>
<dbReference type="Gene3D" id="1.10.1220.70">
    <property type="match status" value="1"/>
</dbReference>
<feature type="non-terminal residue" evidence="16">
    <location>
        <position position="1"/>
    </location>
</feature>
<feature type="transmembrane region" description="Helical" evidence="14">
    <location>
        <begin position="420"/>
        <end position="443"/>
    </location>
</feature>
<dbReference type="SUPFAM" id="SSF81321">
    <property type="entry name" value="Family A G protein-coupled receptor-like"/>
    <property type="match status" value="2"/>
</dbReference>
<comment type="similarity">
    <text evidence="13">Belongs to the G-protein coupled receptor 1 family.</text>
</comment>
<evidence type="ECO:0000256" key="3">
    <source>
        <dbReference type="ARBA" id="ARBA00022606"/>
    </source>
</evidence>
<comment type="caution">
    <text evidence="16">The sequence shown here is derived from an EMBL/GenBank/DDBJ whole genome shotgun (WGS) entry which is preliminary data.</text>
</comment>
<accession>A0ABS2YMJ8</accession>
<organism evidence="16 17">
    <name type="scientific">Polyodon spathula</name>
    <name type="common">North American paddlefish</name>
    <name type="synonym">Squalus spathula</name>
    <dbReference type="NCBI Taxonomy" id="7913"/>
    <lineage>
        <taxon>Eukaryota</taxon>
        <taxon>Metazoa</taxon>
        <taxon>Chordata</taxon>
        <taxon>Craniata</taxon>
        <taxon>Vertebrata</taxon>
        <taxon>Euteleostomi</taxon>
        <taxon>Actinopterygii</taxon>
        <taxon>Chondrostei</taxon>
        <taxon>Acipenseriformes</taxon>
        <taxon>Polyodontidae</taxon>
        <taxon>Polyodon</taxon>
    </lineage>
</organism>
<feature type="transmembrane region" description="Helical" evidence="14">
    <location>
        <begin position="205"/>
        <end position="232"/>
    </location>
</feature>
<evidence type="ECO:0000256" key="14">
    <source>
        <dbReference type="SAM" id="Phobius"/>
    </source>
</evidence>
<dbReference type="Pfam" id="PF13853">
    <property type="entry name" value="7tm_4"/>
    <property type="match status" value="2"/>
</dbReference>
<evidence type="ECO:0000256" key="7">
    <source>
        <dbReference type="ARBA" id="ARBA00023040"/>
    </source>
</evidence>
<keyword evidence="6 14" id="KW-1133">Transmembrane helix</keyword>
<feature type="transmembrane region" description="Helical" evidence="14">
    <location>
        <begin position="69"/>
        <end position="91"/>
    </location>
</feature>
<evidence type="ECO:0000256" key="8">
    <source>
        <dbReference type="ARBA" id="ARBA00023136"/>
    </source>
</evidence>
<dbReference type="Proteomes" id="UP001166093">
    <property type="component" value="Unassembled WGS sequence"/>
</dbReference>
<evidence type="ECO:0000256" key="4">
    <source>
        <dbReference type="ARBA" id="ARBA00022692"/>
    </source>
</evidence>
<keyword evidence="8 14" id="KW-0472">Membrane</keyword>
<evidence type="ECO:0000256" key="6">
    <source>
        <dbReference type="ARBA" id="ARBA00022989"/>
    </source>
</evidence>
<keyword evidence="9" id="KW-1015">Disulfide bond</keyword>
<feature type="transmembrane region" description="Helical" evidence="14">
    <location>
        <begin position="253"/>
        <end position="277"/>
    </location>
</feature>
<keyword evidence="7 13" id="KW-0297">G-protein coupled receptor</keyword>
<evidence type="ECO:0000256" key="5">
    <source>
        <dbReference type="ARBA" id="ARBA00022725"/>
    </source>
</evidence>
<dbReference type="EMBL" id="JAAWVQ010163790">
    <property type="protein sequence ID" value="MBN3287167.1"/>
    <property type="molecule type" value="Genomic_DNA"/>
</dbReference>
<feature type="transmembrane region" description="Helical" evidence="14">
    <location>
        <begin position="349"/>
        <end position="372"/>
    </location>
</feature>
<keyword evidence="5" id="KW-0552">Olfaction</keyword>
<dbReference type="InterPro" id="IPR050939">
    <property type="entry name" value="Olfactory_GPCR1"/>
</dbReference>
<feature type="transmembrane region" description="Helical" evidence="14">
    <location>
        <begin position="463"/>
        <end position="485"/>
    </location>
</feature>
<feature type="non-terminal residue" evidence="16">
    <location>
        <position position="588"/>
    </location>
</feature>
<keyword evidence="2" id="KW-1003">Cell membrane</keyword>
<dbReference type="PROSITE" id="PS00237">
    <property type="entry name" value="G_PROTEIN_RECEP_F1_1"/>
    <property type="match status" value="2"/>
</dbReference>
<feature type="transmembrane region" description="Helical" evidence="14">
    <location>
        <begin position="111"/>
        <end position="129"/>
    </location>
</feature>
<dbReference type="PANTHER" id="PTHR24242">
    <property type="entry name" value="G-PROTEIN COUPLED RECEPTOR"/>
    <property type="match status" value="1"/>
</dbReference>
<keyword evidence="12 13" id="KW-0807">Transducer</keyword>
<evidence type="ECO:0000256" key="12">
    <source>
        <dbReference type="ARBA" id="ARBA00023224"/>
    </source>
</evidence>
<evidence type="ECO:0000256" key="10">
    <source>
        <dbReference type="ARBA" id="ARBA00023170"/>
    </source>
</evidence>
<proteinExistence type="inferred from homology"/>
<feature type="transmembrane region" description="Helical" evidence="14">
    <location>
        <begin position="150"/>
        <end position="175"/>
    </location>
</feature>
<feature type="transmembrane region" description="Helical" evidence="14">
    <location>
        <begin position="35"/>
        <end position="57"/>
    </location>
</feature>
<feature type="transmembrane region" description="Helical" evidence="14">
    <location>
        <begin position="378"/>
        <end position="399"/>
    </location>
</feature>
<keyword evidence="11" id="KW-0325">Glycoprotein</keyword>
<dbReference type="Gene3D" id="1.20.1070.10">
    <property type="entry name" value="Rhodopsin 7-helix transmembrane proteins"/>
    <property type="match status" value="2"/>
</dbReference>
<evidence type="ECO:0000259" key="15">
    <source>
        <dbReference type="PROSITE" id="PS50262"/>
    </source>
</evidence>
<evidence type="ECO:0000256" key="9">
    <source>
        <dbReference type="ARBA" id="ARBA00023157"/>
    </source>
</evidence>
<dbReference type="PRINTS" id="PR00237">
    <property type="entry name" value="GPCRRHODOPSN"/>
</dbReference>
<feature type="transmembrane region" description="Helical" evidence="14">
    <location>
        <begin position="538"/>
        <end position="558"/>
    </location>
</feature>
<dbReference type="PANTHER" id="PTHR24242:SF359">
    <property type="entry name" value="ODORANT RECEPTOR-RELATED"/>
    <property type="match status" value="1"/>
</dbReference>
<evidence type="ECO:0000256" key="13">
    <source>
        <dbReference type="RuleBase" id="RU000688"/>
    </source>
</evidence>
<feature type="domain" description="G-protein coupled receptors family 1 profile" evidence="15">
    <location>
        <begin position="364"/>
        <end position="533"/>
    </location>
</feature>
<feature type="transmembrane region" description="Helical" evidence="14">
    <location>
        <begin position="506"/>
        <end position="532"/>
    </location>
</feature>
<feature type="domain" description="G-protein coupled receptors family 1 profile" evidence="15">
    <location>
        <begin position="50"/>
        <end position="301"/>
    </location>
</feature>
<evidence type="ECO:0000256" key="11">
    <source>
        <dbReference type="ARBA" id="ARBA00023180"/>
    </source>
</evidence>
<dbReference type="InterPro" id="IPR017452">
    <property type="entry name" value="GPCR_Rhodpsn_7TM"/>
</dbReference>
<dbReference type="InterPro" id="IPR000725">
    <property type="entry name" value="Olfact_rcpt"/>
</dbReference>